<evidence type="ECO:0000313" key="2">
    <source>
        <dbReference type="Proteomes" id="UP000600865"/>
    </source>
</evidence>
<proteinExistence type="predicted"/>
<organism evidence="1 2">
    <name type="scientific">Litorimonas cladophorae</name>
    <dbReference type="NCBI Taxonomy" id="1220491"/>
    <lineage>
        <taxon>Bacteria</taxon>
        <taxon>Pseudomonadati</taxon>
        <taxon>Pseudomonadota</taxon>
        <taxon>Alphaproteobacteria</taxon>
        <taxon>Maricaulales</taxon>
        <taxon>Robiginitomaculaceae</taxon>
    </lineage>
</organism>
<keyword evidence="2" id="KW-1185">Reference proteome</keyword>
<dbReference type="RefSeq" id="WP_189585692.1">
    <property type="nucleotide sequence ID" value="NZ_BMYV01000002.1"/>
</dbReference>
<gene>
    <name evidence="1" type="ORF">GCM10011309_22010</name>
</gene>
<reference evidence="1 2" key="1">
    <citation type="journal article" date="2014" name="Int. J. Syst. Evol. Microbiol.">
        <title>Complete genome sequence of Corynebacterium casei LMG S-19264T (=DSM 44701T), isolated from a smear-ripened cheese.</title>
        <authorList>
            <consortium name="US DOE Joint Genome Institute (JGI-PGF)"/>
            <person name="Walter F."/>
            <person name="Albersmeier A."/>
            <person name="Kalinowski J."/>
            <person name="Ruckert C."/>
        </authorList>
    </citation>
    <scope>NUCLEOTIDE SEQUENCE [LARGE SCALE GENOMIC DNA]</scope>
    <source>
        <strain evidence="1 2">KCTC 23968</strain>
    </source>
</reference>
<name>A0A918KPD6_9PROT</name>
<protein>
    <submittedName>
        <fullName evidence="1">Adenylate cyclase</fullName>
    </submittedName>
</protein>
<evidence type="ECO:0000313" key="1">
    <source>
        <dbReference type="EMBL" id="GGX71406.1"/>
    </source>
</evidence>
<sequence>MTLLREHNYIQNYEAGMEGLKAEPHNRSLQHQVVLSLARAGALDLAIAEYERFGLLKVEGNEDIMSLNGRLSKDQYLRAPLPERQAFAREAMEKYETAFRQTQGYYSGINSATMALMADVPEATVLARVAAVEEILPEPDSLTPTDHYFIQATRAECALLKKDFTSTSLYLQAAIAFDPLNYAAHATTLKQFEMILEKRGTSKDWLTPFRPPRPVHFGGRMRLHLTDTQEDDLRTQAIDSIQRCDVGAGYGALAAGSDIILAEALLSEGAALHVVLPCPKDRFIEHSVRPFGVSWLERFETCLDRASSLKILAVDGPWPDEEINRLSGLVAMGQTILWGQSMRVQPAQILIWNANETTSYTAMHAADWAKAGHTQITLKFPQAGTPSAEKAENETPPQQSLASSTIFALQRSGDGSTHKFKTVVEAVRTALNLRAEDPDAQVALDVHLSANHHSHLLQSMVERGSPQSLLASENFASLLAYSQGDRFKITFAGLVEDDAGGSFRCYAIDTTSTSDDRTP</sequence>
<comment type="caution">
    <text evidence="1">The sequence shown here is derived from an EMBL/GenBank/DDBJ whole genome shotgun (WGS) entry which is preliminary data.</text>
</comment>
<dbReference type="Proteomes" id="UP000600865">
    <property type="component" value="Unassembled WGS sequence"/>
</dbReference>
<dbReference type="EMBL" id="BMYV01000002">
    <property type="protein sequence ID" value="GGX71406.1"/>
    <property type="molecule type" value="Genomic_DNA"/>
</dbReference>
<dbReference type="Pfam" id="PF20308">
    <property type="entry name" value="TPR-S"/>
    <property type="match status" value="1"/>
</dbReference>
<dbReference type="AlphaFoldDB" id="A0A918KPD6"/>
<accession>A0A918KPD6</accession>
<dbReference type="InterPro" id="IPR046880">
    <property type="entry name" value="TPR-S"/>
</dbReference>